<evidence type="ECO:0000259" key="6">
    <source>
        <dbReference type="PROSITE" id="PS50893"/>
    </source>
</evidence>
<dbReference type="GO" id="GO:0016887">
    <property type="term" value="F:ATP hydrolysis activity"/>
    <property type="evidence" value="ECO:0007669"/>
    <property type="project" value="InterPro"/>
</dbReference>
<reference evidence="7 8" key="1">
    <citation type="submission" date="2020-10" db="EMBL/GenBank/DDBJ databases">
        <title>Complete genome sequence of Cupriavidus basilensis CCUG 49340T.</title>
        <authorList>
            <person name="Salva-Serra F."/>
            <person name="Donoso R.A."/>
            <person name="Cho K.H."/>
            <person name="Yoo J.A."/>
            <person name="Lee K."/>
            <person name="Yoon S.-H."/>
            <person name="Perez-Pantoja D."/>
            <person name="Moore E.R.B."/>
        </authorList>
    </citation>
    <scope>NUCLEOTIDE SEQUENCE [LARGE SCALE GENOMIC DNA]</scope>
    <source>
        <strain evidence="8">CCUG 49340</strain>
    </source>
</reference>
<dbReference type="InterPro" id="IPR003439">
    <property type="entry name" value="ABC_transporter-like_ATP-bd"/>
</dbReference>
<feature type="domain" description="ABC transporter" evidence="6">
    <location>
        <begin position="6"/>
        <end position="239"/>
    </location>
</feature>
<dbReference type="Proteomes" id="UP000397656">
    <property type="component" value="Chromosome 2"/>
</dbReference>
<keyword evidence="4" id="KW-0547">Nucleotide-binding</keyword>
<dbReference type="EMBL" id="CP062804">
    <property type="protein sequence ID" value="QOT80143.1"/>
    <property type="molecule type" value="Genomic_DNA"/>
</dbReference>
<dbReference type="GO" id="GO:0015188">
    <property type="term" value="F:L-isoleucine transmembrane transporter activity"/>
    <property type="evidence" value="ECO:0007669"/>
    <property type="project" value="TreeGrafter"/>
</dbReference>
<dbReference type="GO" id="GO:1903806">
    <property type="term" value="P:L-isoleucine import across plasma membrane"/>
    <property type="evidence" value="ECO:0007669"/>
    <property type="project" value="TreeGrafter"/>
</dbReference>
<dbReference type="GO" id="GO:1903805">
    <property type="term" value="P:L-valine import across plasma membrane"/>
    <property type="evidence" value="ECO:0007669"/>
    <property type="project" value="TreeGrafter"/>
</dbReference>
<dbReference type="GO" id="GO:0005886">
    <property type="term" value="C:plasma membrane"/>
    <property type="evidence" value="ECO:0007669"/>
    <property type="project" value="TreeGrafter"/>
</dbReference>
<keyword evidence="3" id="KW-0997">Cell inner membrane</keyword>
<dbReference type="GeneID" id="98403596"/>
<dbReference type="Gene3D" id="3.40.50.300">
    <property type="entry name" value="P-loop containing nucleotide triphosphate hydrolases"/>
    <property type="match status" value="1"/>
</dbReference>
<evidence type="ECO:0000256" key="4">
    <source>
        <dbReference type="ARBA" id="ARBA00022741"/>
    </source>
</evidence>
<dbReference type="SMART" id="SM00382">
    <property type="entry name" value="AAA"/>
    <property type="match status" value="1"/>
</dbReference>
<dbReference type="GO" id="GO:0042941">
    <property type="term" value="P:D-alanine transmembrane transport"/>
    <property type="evidence" value="ECO:0007669"/>
    <property type="project" value="TreeGrafter"/>
</dbReference>
<proteinExistence type="predicted"/>
<organism evidence="7 8">
    <name type="scientific">Cupriavidus basilensis</name>
    <dbReference type="NCBI Taxonomy" id="68895"/>
    <lineage>
        <taxon>Bacteria</taxon>
        <taxon>Pseudomonadati</taxon>
        <taxon>Pseudomonadota</taxon>
        <taxon>Betaproteobacteria</taxon>
        <taxon>Burkholderiales</taxon>
        <taxon>Burkholderiaceae</taxon>
        <taxon>Cupriavidus</taxon>
    </lineage>
</organism>
<evidence type="ECO:0000256" key="3">
    <source>
        <dbReference type="ARBA" id="ARBA00022519"/>
    </source>
</evidence>
<gene>
    <name evidence="7" type="ORF">F7R26_021945</name>
</gene>
<dbReference type="PANTHER" id="PTHR45772:SF7">
    <property type="entry name" value="AMINO ACID ABC TRANSPORTER ATP-BINDING PROTEIN"/>
    <property type="match status" value="1"/>
</dbReference>
<dbReference type="PROSITE" id="PS50893">
    <property type="entry name" value="ABC_TRANSPORTER_2"/>
    <property type="match status" value="1"/>
</dbReference>
<dbReference type="InterPro" id="IPR027417">
    <property type="entry name" value="P-loop_NTPase"/>
</dbReference>
<keyword evidence="3" id="KW-0472">Membrane</keyword>
<evidence type="ECO:0000256" key="5">
    <source>
        <dbReference type="ARBA" id="ARBA00022840"/>
    </source>
</evidence>
<evidence type="ECO:0000256" key="1">
    <source>
        <dbReference type="ARBA" id="ARBA00022448"/>
    </source>
</evidence>
<keyword evidence="1" id="KW-0813">Transport</keyword>
<evidence type="ECO:0000313" key="8">
    <source>
        <dbReference type="Proteomes" id="UP000397656"/>
    </source>
</evidence>
<sequence length="245" mass="26188">MEHCVLSAEMLVKRFGAVTVADNLSVALGDGEALGVIGPNGAGKSSFFNLLSGNIRADSGRILLEGRDVTHASPNERAIAGIGRTYQIPRPFSQLTVFENLLVGAFFGARLDARRAQQHCYETLALTGLLRHADKPAAALSLLERKRLELARALATRPKVLLLDEIAGGLTEGEAAELVATIQCIHAQGTAIIWIEHVVHALLAVVSRLMVLSFGKKLMEGEPSAVMHSAAVRDVYLGIEVEAHA</sequence>
<dbReference type="GO" id="GO:0005304">
    <property type="term" value="F:L-valine transmembrane transporter activity"/>
    <property type="evidence" value="ECO:0007669"/>
    <property type="project" value="TreeGrafter"/>
</dbReference>
<dbReference type="InterPro" id="IPR051120">
    <property type="entry name" value="ABC_AA/LPS_Transport"/>
</dbReference>
<evidence type="ECO:0000256" key="2">
    <source>
        <dbReference type="ARBA" id="ARBA00022475"/>
    </source>
</evidence>
<dbReference type="GO" id="GO:0015808">
    <property type="term" value="P:L-alanine transport"/>
    <property type="evidence" value="ECO:0007669"/>
    <property type="project" value="TreeGrafter"/>
</dbReference>
<dbReference type="GO" id="GO:0005524">
    <property type="term" value="F:ATP binding"/>
    <property type="evidence" value="ECO:0007669"/>
    <property type="project" value="UniProtKB-KW"/>
</dbReference>
<protein>
    <submittedName>
        <fullName evidence="7">ABC transporter ATP-binding protein</fullName>
    </submittedName>
</protein>
<dbReference type="Pfam" id="PF00005">
    <property type="entry name" value="ABC_tran"/>
    <property type="match status" value="1"/>
</dbReference>
<accession>A0A643FJU2</accession>
<dbReference type="PANTHER" id="PTHR45772">
    <property type="entry name" value="CONSERVED COMPONENT OF ABC TRANSPORTER FOR NATURAL AMINO ACIDS-RELATED"/>
    <property type="match status" value="1"/>
</dbReference>
<dbReference type="RefSeq" id="WP_150992330.1">
    <property type="nucleotide sequence ID" value="NZ_CP062804.1"/>
</dbReference>
<name>A0A643FJU2_9BURK</name>
<evidence type="ECO:0000313" key="7">
    <source>
        <dbReference type="EMBL" id="QOT80143.1"/>
    </source>
</evidence>
<dbReference type="InterPro" id="IPR003593">
    <property type="entry name" value="AAA+_ATPase"/>
</dbReference>
<dbReference type="AlphaFoldDB" id="A0A643FJU2"/>
<dbReference type="CDD" id="cd03219">
    <property type="entry name" value="ABC_Mj1267_LivG_branched"/>
    <property type="match status" value="1"/>
</dbReference>
<keyword evidence="2" id="KW-1003">Cell membrane</keyword>
<dbReference type="SUPFAM" id="SSF52540">
    <property type="entry name" value="P-loop containing nucleoside triphosphate hydrolases"/>
    <property type="match status" value="1"/>
</dbReference>
<keyword evidence="5 7" id="KW-0067">ATP-binding</keyword>
<dbReference type="GO" id="GO:0015192">
    <property type="term" value="F:L-phenylalanine transmembrane transporter activity"/>
    <property type="evidence" value="ECO:0007669"/>
    <property type="project" value="TreeGrafter"/>
</dbReference>